<reference evidence="1 2" key="1">
    <citation type="submission" date="2019-06" db="EMBL/GenBank/DDBJ databases">
        <title>Rhodococcus spaelei sp. nov., isolated from a cave.</title>
        <authorList>
            <person name="Lee S.D."/>
        </authorList>
    </citation>
    <scope>NUCLEOTIDE SEQUENCE [LARGE SCALE GENOMIC DNA]</scope>
    <source>
        <strain evidence="1 2">C9-5</strain>
    </source>
</reference>
<keyword evidence="2" id="KW-1185">Reference proteome</keyword>
<name>A0A541B097_9NOCA</name>
<sequence length="105" mass="11748">MTILIQVLEQGYSQSTPWEQRRYHFVDAARIIGIRLDGQLGVWIDMARPGESHQLAVAVDAENTIHFMLRAFDKIATCEREGGSWLIGHDGSDFNSIQASPYGDA</sequence>
<dbReference type="Proteomes" id="UP000316256">
    <property type="component" value="Unassembled WGS sequence"/>
</dbReference>
<comment type="caution">
    <text evidence="1">The sequence shown here is derived from an EMBL/GenBank/DDBJ whole genome shotgun (WGS) entry which is preliminary data.</text>
</comment>
<dbReference type="AlphaFoldDB" id="A0A541B097"/>
<evidence type="ECO:0000313" key="1">
    <source>
        <dbReference type="EMBL" id="TQF65735.1"/>
    </source>
</evidence>
<dbReference type="RefSeq" id="WP_142102626.1">
    <property type="nucleotide sequence ID" value="NZ_VIGH01000010.1"/>
</dbReference>
<proteinExistence type="predicted"/>
<protein>
    <submittedName>
        <fullName evidence="1">Uncharacterized protein</fullName>
    </submittedName>
</protein>
<organism evidence="1 2">
    <name type="scientific">Rhodococcus spelaei</name>
    <dbReference type="NCBI Taxonomy" id="2546320"/>
    <lineage>
        <taxon>Bacteria</taxon>
        <taxon>Bacillati</taxon>
        <taxon>Actinomycetota</taxon>
        <taxon>Actinomycetes</taxon>
        <taxon>Mycobacteriales</taxon>
        <taxon>Nocardiaceae</taxon>
        <taxon>Rhodococcus</taxon>
    </lineage>
</organism>
<gene>
    <name evidence="1" type="ORF">FK531_20070</name>
</gene>
<evidence type="ECO:0000313" key="2">
    <source>
        <dbReference type="Proteomes" id="UP000316256"/>
    </source>
</evidence>
<dbReference type="EMBL" id="VIGH01000010">
    <property type="protein sequence ID" value="TQF65735.1"/>
    <property type="molecule type" value="Genomic_DNA"/>
</dbReference>
<accession>A0A541B097</accession>
<dbReference type="OrthoDB" id="4548520at2"/>